<dbReference type="AlphaFoldDB" id="A0A382LKQ9"/>
<reference evidence="1" key="1">
    <citation type="submission" date="2018-05" db="EMBL/GenBank/DDBJ databases">
        <authorList>
            <person name="Lanie J.A."/>
            <person name="Ng W.-L."/>
            <person name="Kazmierczak K.M."/>
            <person name="Andrzejewski T.M."/>
            <person name="Davidsen T.M."/>
            <person name="Wayne K.J."/>
            <person name="Tettelin H."/>
            <person name="Glass J.I."/>
            <person name="Rusch D."/>
            <person name="Podicherti R."/>
            <person name="Tsui H.-C.T."/>
            <person name="Winkler M.E."/>
        </authorList>
    </citation>
    <scope>NUCLEOTIDE SEQUENCE</scope>
</reference>
<sequence>MKPWFDVEITEKRDYTGDELYHVTNNDGLRGMIKSGAIEGSKSGQHDQGFGLPKGRISLSRRKDYWPHNFLIQIVIKLDELVKAGIRKVHRKHWDYIDDPKDMSDDPKKIPIEVRALDEIPFNKQFIKRIVFQDRVPNDIVKALKQSGIPMFNLDLSGPAEIERPRGRHRRKEPINSDMKPWFEKELAEADILKFPEPEAKVIQMPNVQEYPDFITGVQDLQAKQKDGAISQESYDKLYTELIHRFMRKEDVETP</sequence>
<protein>
    <submittedName>
        <fullName evidence="1">Uncharacterized protein</fullName>
    </submittedName>
</protein>
<evidence type="ECO:0000313" key="1">
    <source>
        <dbReference type="EMBL" id="SVC35461.1"/>
    </source>
</evidence>
<organism evidence="1">
    <name type="scientific">marine metagenome</name>
    <dbReference type="NCBI Taxonomy" id="408172"/>
    <lineage>
        <taxon>unclassified sequences</taxon>
        <taxon>metagenomes</taxon>
        <taxon>ecological metagenomes</taxon>
    </lineage>
</organism>
<accession>A0A382LKQ9</accession>
<proteinExistence type="predicted"/>
<name>A0A382LKQ9_9ZZZZ</name>
<dbReference type="EMBL" id="UINC01086734">
    <property type="protein sequence ID" value="SVC35461.1"/>
    <property type="molecule type" value="Genomic_DNA"/>
</dbReference>
<gene>
    <name evidence="1" type="ORF">METZ01_LOCUS288315</name>
</gene>
<feature type="non-terminal residue" evidence="1">
    <location>
        <position position="255"/>
    </location>
</feature>